<keyword evidence="4" id="KW-0804">Transcription</keyword>
<dbReference type="CDD" id="cd05466">
    <property type="entry name" value="PBP2_LTTR_substrate"/>
    <property type="match status" value="1"/>
</dbReference>
<dbReference type="Proteomes" id="UP000030466">
    <property type="component" value="Unassembled WGS sequence"/>
</dbReference>
<dbReference type="InterPro" id="IPR000847">
    <property type="entry name" value="LysR_HTH_N"/>
</dbReference>
<keyword evidence="3" id="KW-0238">DNA-binding</keyword>
<dbReference type="GO" id="GO:0003677">
    <property type="term" value="F:DNA binding"/>
    <property type="evidence" value="ECO:0007669"/>
    <property type="project" value="UniProtKB-KW"/>
</dbReference>
<comment type="caution">
    <text evidence="6">The sequence shown here is derived from an EMBL/GenBank/DDBJ whole genome shotgun (WGS) entry which is preliminary data.</text>
</comment>
<dbReference type="Pfam" id="PF00126">
    <property type="entry name" value="HTH_1"/>
    <property type="match status" value="1"/>
</dbReference>
<gene>
    <name evidence="6" type="ORF">GY22_13460</name>
</gene>
<dbReference type="PANTHER" id="PTHR30346:SF29">
    <property type="entry name" value="LYSR SUBSTRATE-BINDING"/>
    <property type="match status" value="1"/>
</dbReference>
<dbReference type="Gene3D" id="1.10.10.10">
    <property type="entry name" value="Winged helix-like DNA-binding domain superfamily/Winged helix DNA-binding domain"/>
    <property type="match status" value="1"/>
</dbReference>
<evidence type="ECO:0000259" key="5">
    <source>
        <dbReference type="PROSITE" id="PS50931"/>
    </source>
</evidence>
<dbReference type="InterPro" id="IPR036390">
    <property type="entry name" value="WH_DNA-bd_sf"/>
</dbReference>
<dbReference type="GO" id="GO:0032993">
    <property type="term" value="C:protein-DNA complex"/>
    <property type="evidence" value="ECO:0007669"/>
    <property type="project" value="TreeGrafter"/>
</dbReference>
<comment type="similarity">
    <text evidence="1">Belongs to the LysR transcriptional regulatory family.</text>
</comment>
<dbReference type="PROSITE" id="PS50931">
    <property type="entry name" value="HTH_LYSR"/>
    <property type="match status" value="1"/>
</dbReference>
<dbReference type="Pfam" id="PF03466">
    <property type="entry name" value="LysR_substrate"/>
    <property type="match status" value="1"/>
</dbReference>
<dbReference type="EMBL" id="JSUH01000012">
    <property type="protein sequence ID" value="KHD96843.1"/>
    <property type="molecule type" value="Genomic_DNA"/>
</dbReference>
<evidence type="ECO:0000256" key="3">
    <source>
        <dbReference type="ARBA" id="ARBA00023125"/>
    </source>
</evidence>
<feature type="domain" description="HTH lysR-type" evidence="5">
    <location>
        <begin position="2"/>
        <end position="59"/>
    </location>
</feature>
<evidence type="ECO:0000256" key="2">
    <source>
        <dbReference type="ARBA" id="ARBA00023015"/>
    </source>
</evidence>
<dbReference type="RefSeq" id="WP_035928597.1">
    <property type="nucleotide sequence ID" value="NZ_JSUH01000012.1"/>
</dbReference>
<dbReference type="InterPro" id="IPR005119">
    <property type="entry name" value="LysR_subst-bd"/>
</dbReference>
<evidence type="ECO:0000256" key="1">
    <source>
        <dbReference type="ARBA" id="ARBA00009437"/>
    </source>
</evidence>
<dbReference type="GO" id="GO:0003700">
    <property type="term" value="F:DNA-binding transcription factor activity"/>
    <property type="evidence" value="ECO:0007669"/>
    <property type="project" value="InterPro"/>
</dbReference>
<evidence type="ECO:0000313" key="6">
    <source>
        <dbReference type="EMBL" id="KHD96843.1"/>
    </source>
</evidence>
<protein>
    <submittedName>
        <fullName evidence="6">LysR family transcriptional regulator</fullName>
    </submittedName>
</protein>
<dbReference type="AlphaFoldDB" id="A0A0A6VR80"/>
<keyword evidence="7" id="KW-1185">Reference proteome</keyword>
<proteinExistence type="inferred from homology"/>
<organism evidence="6 7">
    <name type="scientific">Kocuria rosea subsp. polaris</name>
    <dbReference type="NCBI Taxonomy" id="136273"/>
    <lineage>
        <taxon>Bacteria</taxon>
        <taxon>Bacillati</taxon>
        <taxon>Actinomycetota</taxon>
        <taxon>Actinomycetes</taxon>
        <taxon>Micrococcales</taxon>
        <taxon>Micrococcaceae</taxon>
        <taxon>Kocuria</taxon>
    </lineage>
</organism>
<dbReference type="SUPFAM" id="SSF46785">
    <property type="entry name" value="Winged helix' DNA-binding domain"/>
    <property type="match status" value="1"/>
</dbReference>
<name>A0A0A6VR80_KOCRO</name>
<dbReference type="SUPFAM" id="SSF53850">
    <property type="entry name" value="Periplasmic binding protein-like II"/>
    <property type="match status" value="1"/>
</dbReference>
<keyword evidence="2" id="KW-0805">Transcription regulation</keyword>
<evidence type="ECO:0000313" key="7">
    <source>
        <dbReference type="Proteomes" id="UP000030466"/>
    </source>
</evidence>
<reference evidence="6 7" key="1">
    <citation type="journal article" date="2003" name="Int. J. Syst. Evol. Microbiol.">
        <title>Kocuria polaris sp. nov., an orange-pigmented psychrophilic bacterium isolated from an Antarctic cyanobacterial mat sample.</title>
        <authorList>
            <person name="Reddy G.S."/>
            <person name="Prakash J.S."/>
            <person name="Prabahar V."/>
            <person name="Matsumoto G.I."/>
            <person name="Stackebrandt E."/>
            <person name="Shivaji S."/>
        </authorList>
    </citation>
    <scope>NUCLEOTIDE SEQUENCE [LARGE SCALE GENOMIC DNA]</scope>
    <source>
        <strain evidence="6 7">CMS 76or</strain>
    </source>
</reference>
<sequence length="306" mass="33164">MLDPHRLTILRAVIAAGSIHAAARNLHLAPATVSQHLRALARQTGLVLFEKSGRGIEATPAARHLCEASAETLSSLERLERTVEDLRQGRAEQIAVACFASLAQAWMPGVVLALRARSPDVVVEISINELHSTGGRRAPDVDVRNESLDGPLVHLEGYQRHALHEEDFCVVLPVDHPLAARPAVTMAQLRDEPWIDHDIHDGPTGRIITRACHAAGYTPHYVARLDDHHAATSLAAAGLGITVLPRIALAGLPAALTSRPLVDPAVHRRIVAHTRTHPTRARLIHTALTALREAARRSRPAPPDEH</sequence>
<dbReference type="InterPro" id="IPR036388">
    <property type="entry name" value="WH-like_DNA-bd_sf"/>
</dbReference>
<dbReference type="OrthoDB" id="4131546at2"/>
<dbReference type="Gene3D" id="3.40.190.10">
    <property type="entry name" value="Periplasmic binding protein-like II"/>
    <property type="match status" value="2"/>
</dbReference>
<evidence type="ECO:0000256" key="4">
    <source>
        <dbReference type="ARBA" id="ARBA00023163"/>
    </source>
</evidence>
<dbReference type="PANTHER" id="PTHR30346">
    <property type="entry name" value="TRANSCRIPTIONAL DUAL REGULATOR HCAR-RELATED"/>
    <property type="match status" value="1"/>
</dbReference>
<accession>A0A0A6VR80</accession>